<feature type="chain" id="PRO_5043754401" evidence="1">
    <location>
        <begin position="21"/>
        <end position="184"/>
    </location>
</feature>
<name>A0AAV9XZ35_9CRYT</name>
<dbReference type="EMBL" id="JAWDEY010000010">
    <property type="protein sequence ID" value="KAK6589848.1"/>
    <property type="molecule type" value="Genomic_DNA"/>
</dbReference>
<feature type="signal peptide" evidence="1">
    <location>
        <begin position="1"/>
        <end position="20"/>
    </location>
</feature>
<dbReference type="AlphaFoldDB" id="A0AAV9XZ35"/>
<reference evidence="2 3" key="1">
    <citation type="submission" date="2023-10" db="EMBL/GenBank/DDBJ databases">
        <title>Comparative genomics analysis reveals potential genetic determinants of host preference in Cryptosporidium xiaoi.</title>
        <authorList>
            <person name="Xiao L."/>
            <person name="Li J."/>
        </authorList>
    </citation>
    <scope>NUCLEOTIDE SEQUENCE [LARGE SCALE GENOMIC DNA]</scope>
    <source>
        <strain evidence="2 3">52996</strain>
    </source>
</reference>
<keyword evidence="3" id="KW-1185">Reference proteome</keyword>
<evidence type="ECO:0000313" key="2">
    <source>
        <dbReference type="EMBL" id="KAK6589848.1"/>
    </source>
</evidence>
<keyword evidence="1" id="KW-0732">Signal</keyword>
<comment type="caution">
    <text evidence="2">The sequence shown here is derived from an EMBL/GenBank/DDBJ whole genome shotgun (WGS) entry which is preliminary data.</text>
</comment>
<evidence type="ECO:0000313" key="3">
    <source>
        <dbReference type="Proteomes" id="UP001311799"/>
    </source>
</evidence>
<accession>A0AAV9XZ35</accession>
<proteinExistence type="predicted"/>
<protein>
    <submittedName>
        <fullName evidence="2">Uncharacterized protein</fullName>
    </submittedName>
</protein>
<sequence length="184" mass="21443">MIRFFFIALLIFYSFSNIYSSEQTEFEEHNVIEIIPDKPYYGVKVNTDKSYIIKINTKYLINSRYQLECHSAGPDPQGEFIIKPFTEDGGSEIKLKKPELILNRLLPNSIFYSKGGFYTSKLEKLGYVENGDERYIIFEMNLKVKKITYSQLIESKPILISLIKYNLVEKGSIFIFSDKNGKQE</sequence>
<dbReference type="Proteomes" id="UP001311799">
    <property type="component" value="Unassembled WGS sequence"/>
</dbReference>
<organism evidence="2 3">
    <name type="scientific">Cryptosporidium xiaoi</name>
    <dbReference type="NCBI Taxonomy" id="659607"/>
    <lineage>
        <taxon>Eukaryota</taxon>
        <taxon>Sar</taxon>
        <taxon>Alveolata</taxon>
        <taxon>Apicomplexa</taxon>
        <taxon>Conoidasida</taxon>
        <taxon>Coccidia</taxon>
        <taxon>Eucoccidiorida</taxon>
        <taxon>Eimeriorina</taxon>
        <taxon>Cryptosporidiidae</taxon>
        <taxon>Cryptosporidium</taxon>
    </lineage>
</organism>
<evidence type="ECO:0000256" key="1">
    <source>
        <dbReference type="SAM" id="SignalP"/>
    </source>
</evidence>
<gene>
    <name evidence="2" type="ORF">RS030_192779</name>
</gene>